<evidence type="ECO:0000313" key="3">
    <source>
        <dbReference type="Proteomes" id="UP000221469"/>
    </source>
</evidence>
<dbReference type="Gene3D" id="2.60.40.1080">
    <property type="match status" value="1"/>
</dbReference>
<evidence type="ECO:0000313" key="2">
    <source>
        <dbReference type="EMBL" id="ALF00551.1"/>
    </source>
</evidence>
<dbReference type="SMART" id="SM00635">
    <property type="entry name" value="BID_2"/>
    <property type="match status" value="1"/>
</dbReference>
<proteinExistence type="predicted"/>
<reference evidence="2 3" key="1">
    <citation type="submission" date="2015-08" db="EMBL/GenBank/DDBJ databases">
        <authorList>
            <person name="Barekzi N."/>
            <person name="Doss J.H."/>
            <person name="Bluford J."/>
            <person name="Fizer S."/>
            <person name="Garofalo A.E."/>
            <person name="Gasalao M.B."/>
            <person name="Griffin J."/>
            <person name="Henderson C.M."/>
            <person name="Hyre A.N."/>
            <person name="Irons L.B."/>
            <person name="Jafree E."/>
            <person name="Kanda K."/>
            <person name="Matthews D."/>
            <person name="Mclaren B."/>
            <person name="Moriarty A."/>
            <person name="Northam N."/>
            <person name="Ryan M."/>
            <person name="Smith D.E."/>
            <person name="Vanselow D."/>
            <person name="Welch J."/>
            <person name="Gauthier D."/>
            <person name="Anders K.R."/>
            <person name="Bradley K.W."/>
            <person name="Asai D.J."/>
            <person name="Bowman C.A."/>
            <person name="Russell D.A."/>
            <person name="Pope W.H."/>
            <person name="Jacobs-Sera D."/>
            <person name="Hendrix R.W."/>
            <person name="Hatfull G.F."/>
        </authorList>
    </citation>
    <scope>NUCLEOTIDE SEQUENCE [LARGE SCALE GENOMIC DNA]</scope>
</reference>
<accession>A0A0M3UKC7</accession>
<sequence>MADFETIRDAHNELVRAHLHFAVLFDSMDNEAVETLEDTVTGELVVPVTAESAGVIEKQAGASLTHEIDSTDIDGYGDAEPVRTIISRRVVQFQANFLETNKVVLEKFWGTVFDDSNLEVSAHGGVTLKAPSLPKNVFYRAYLVTEDDVNGEVLNAYFIMPRVKLVNVDTQTSQDDGAVSYNMTFQAFKDSDLGFAVLQGWCGPGWLRLVDKTGFVAPVTSIEAEAADASIEVGEDTQITVTGSNGINYTPIAKYAVTTGPDKVSVSKTGEVTGLAAGSATVTVTYGGKTATVSITVTS</sequence>
<dbReference type="InterPro" id="IPR008964">
    <property type="entry name" value="Invasin/intimin_cell_adhesion"/>
</dbReference>
<evidence type="ECO:0000259" key="1">
    <source>
        <dbReference type="SMART" id="SM00635"/>
    </source>
</evidence>
<organism evidence="2 3">
    <name type="scientific">Mycobacterium phage Bricole</name>
    <dbReference type="NCBI Taxonomy" id="1718601"/>
    <lineage>
        <taxon>Viruses</taxon>
        <taxon>Duplodnaviria</taxon>
        <taxon>Heunggongvirae</taxon>
        <taxon>Uroviricota</taxon>
        <taxon>Caudoviricetes</taxon>
        <taxon>Vilmaviridae</taxon>
        <taxon>Mclasvirinae</taxon>
        <taxon>Bongovirus</taxon>
        <taxon>Bongovirus bongo</taxon>
    </lineage>
</organism>
<dbReference type="InterPro" id="IPR003343">
    <property type="entry name" value="Big_2"/>
</dbReference>
<gene>
    <name evidence="2" type="ORF">SEA_BRICOLE_23</name>
</gene>
<name>A0A0M3UKC7_9CAUD</name>
<dbReference type="Proteomes" id="UP000221469">
    <property type="component" value="Segment"/>
</dbReference>
<protein>
    <submittedName>
        <fullName evidence="2">Major tail protein</fullName>
    </submittedName>
</protein>
<dbReference type="Pfam" id="PF02368">
    <property type="entry name" value="Big_2"/>
    <property type="match status" value="1"/>
</dbReference>
<dbReference type="SUPFAM" id="SSF49373">
    <property type="entry name" value="Invasin/intimin cell-adhesion fragments"/>
    <property type="match status" value="1"/>
</dbReference>
<dbReference type="EMBL" id="KT591491">
    <property type="protein sequence ID" value="ALF00551.1"/>
    <property type="molecule type" value="Genomic_DNA"/>
</dbReference>
<feature type="domain" description="BIG2" evidence="1">
    <location>
        <begin position="218"/>
        <end position="296"/>
    </location>
</feature>